<dbReference type="EMBL" id="JAVREL010000171">
    <property type="protein sequence ID" value="MDT0347900.1"/>
    <property type="molecule type" value="Genomic_DNA"/>
</dbReference>
<keyword evidence="4" id="KW-1185">Reference proteome</keyword>
<evidence type="ECO:0000313" key="4">
    <source>
        <dbReference type="Proteomes" id="UP001183246"/>
    </source>
</evidence>
<reference evidence="3" key="2">
    <citation type="submission" date="2024-05" db="EMBL/GenBank/DDBJ databases">
        <title>30 novel species of actinomycetes from the DSMZ collection.</title>
        <authorList>
            <person name="Nouioui I."/>
        </authorList>
    </citation>
    <scope>NUCLEOTIDE SEQUENCE</scope>
    <source>
        <strain evidence="3">DSM 44938</strain>
    </source>
</reference>
<accession>A0ABU2N1W6</accession>
<evidence type="ECO:0000313" key="3">
    <source>
        <dbReference type="EMBL" id="MDT0347900.1"/>
    </source>
</evidence>
<dbReference type="RefSeq" id="WP_311708830.1">
    <property type="nucleotide sequence ID" value="NZ_JAVREL010000040.1"/>
</dbReference>
<feature type="domain" description="Transposase DDE" evidence="1">
    <location>
        <begin position="2"/>
        <end position="81"/>
    </location>
</feature>
<protein>
    <submittedName>
        <fullName evidence="3">Transposase</fullName>
    </submittedName>
</protein>
<feature type="non-terminal residue" evidence="3">
    <location>
        <position position="84"/>
    </location>
</feature>
<feature type="non-terminal residue" evidence="3">
    <location>
        <position position="1"/>
    </location>
</feature>
<sequence length="84" mass="9770">VNCGWILAANLASDLDAWVRLLALHDIEDLTDAEPDTMRFRLYHLPARLADHARRRWLRVDATWPWAQAFTTCWQRLTTLPAVT</sequence>
<dbReference type="EMBL" id="JAVREL010000040">
    <property type="protein sequence ID" value="MDT0347704.1"/>
    <property type="molecule type" value="Genomic_DNA"/>
</dbReference>
<dbReference type="InterPro" id="IPR025668">
    <property type="entry name" value="Tnp_DDE_dom"/>
</dbReference>
<name>A0ABU2N1W6_9ACTN</name>
<evidence type="ECO:0000259" key="1">
    <source>
        <dbReference type="Pfam" id="PF13701"/>
    </source>
</evidence>
<proteinExistence type="predicted"/>
<reference evidence="4" key="1">
    <citation type="submission" date="2023-07" db="EMBL/GenBank/DDBJ databases">
        <title>30 novel species of actinomycetes from the DSMZ collection.</title>
        <authorList>
            <person name="Nouioui I."/>
        </authorList>
    </citation>
    <scope>NUCLEOTIDE SEQUENCE [LARGE SCALE GENOMIC DNA]</scope>
    <source>
        <strain evidence="2 4">DSM 44938</strain>
    </source>
</reference>
<dbReference type="Proteomes" id="UP001183246">
    <property type="component" value="Unassembled WGS sequence"/>
</dbReference>
<gene>
    <name evidence="2" type="ORF">RM590_34850</name>
    <name evidence="3" type="ORF">RM590_35885</name>
</gene>
<comment type="caution">
    <text evidence="3">The sequence shown here is derived from an EMBL/GenBank/DDBJ whole genome shotgun (WGS) entry which is preliminary data.</text>
</comment>
<evidence type="ECO:0000313" key="2">
    <source>
        <dbReference type="EMBL" id="MDT0347704.1"/>
    </source>
</evidence>
<dbReference type="Pfam" id="PF13701">
    <property type="entry name" value="DDE_Tnp_1_4"/>
    <property type="match status" value="1"/>
</dbReference>
<organism evidence="3 4">
    <name type="scientific">Streptomyces litchfieldiae</name>
    <dbReference type="NCBI Taxonomy" id="3075543"/>
    <lineage>
        <taxon>Bacteria</taxon>
        <taxon>Bacillati</taxon>
        <taxon>Actinomycetota</taxon>
        <taxon>Actinomycetes</taxon>
        <taxon>Kitasatosporales</taxon>
        <taxon>Streptomycetaceae</taxon>
        <taxon>Streptomyces</taxon>
    </lineage>
</organism>